<dbReference type="AlphaFoldDB" id="A0A382M8K1"/>
<evidence type="ECO:0000256" key="1">
    <source>
        <dbReference type="SAM" id="MobiDB-lite"/>
    </source>
</evidence>
<reference evidence="2" key="1">
    <citation type="submission" date="2018-05" db="EMBL/GenBank/DDBJ databases">
        <authorList>
            <person name="Lanie J.A."/>
            <person name="Ng W.-L."/>
            <person name="Kazmierczak K.M."/>
            <person name="Andrzejewski T.M."/>
            <person name="Davidsen T.M."/>
            <person name="Wayne K.J."/>
            <person name="Tettelin H."/>
            <person name="Glass J.I."/>
            <person name="Rusch D."/>
            <person name="Podicherti R."/>
            <person name="Tsui H.-C.T."/>
            <person name="Winkler M.E."/>
        </authorList>
    </citation>
    <scope>NUCLEOTIDE SEQUENCE</scope>
</reference>
<evidence type="ECO:0000313" key="2">
    <source>
        <dbReference type="EMBL" id="SVC45324.1"/>
    </source>
</evidence>
<dbReference type="EMBL" id="UINC01092056">
    <property type="protein sequence ID" value="SVC45324.1"/>
    <property type="molecule type" value="Genomic_DNA"/>
</dbReference>
<feature type="compositionally biased region" description="Polar residues" evidence="1">
    <location>
        <begin position="341"/>
        <end position="352"/>
    </location>
</feature>
<feature type="non-terminal residue" evidence="2">
    <location>
        <position position="1"/>
    </location>
</feature>
<name>A0A382M8K1_9ZZZZ</name>
<accession>A0A382M8K1</accession>
<feature type="region of interest" description="Disordered" evidence="1">
    <location>
        <begin position="260"/>
        <end position="352"/>
    </location>
</feature>
<feature type="compositionally biased region" description="Polar residues" evidence="1">
    <location>
        <begin position="319"/>
        <end position="332"/>
    </location>
</feature>
<proteinExistence type="predicted"/>
<protein>
    <submittedName>
        <fullName evidence="2">Uncharacterized protein</fullName>
    </submittedName>
</protein>
<gene>
    <name evidence="2" type="ORF">METZ01_LOCUS298178</name>
</gene>
<organism evidence="2">
    <name type="scientific">marine metagenome</name>
    <dbReference type="NCBI Taxonomy" id="408172"/>
    <lineage>
        <taxon>unclassified sequences</taxon>
        <taxon>metagenomes</taxon>
        <taxon>ecological metagenomes</taxon>
    </lineage>
</organism>
<sequence length="352" mass="36765">TVGGTSKTINVSGAQDIGGTITLQSSGNLTLTSSLTSSSGSNSAISLTSTGGGIFDGDSDGSTDITVVNGGLVVVSNAGFGTSDNSIETALSSIDIINNTNGSVNIYEMDSLEIRAINQNVDGEDITVSYSGSLSGRNLATIPENSLGVKTFTQRQTLPVSAKDQVLEGAGKSVGALSVESTVQLAKTVENDVVQMTFQSSSGNKSIASLVSGGSMNSYVTDIFSNSNTLVQFSDDIKETNATSSGQGRLGDKTIEEAKVAKLEPSPKSSKNLFQKNKKASKNALWQKMVRSVSEKKSRKKRQGAKGPKGSFAKRKSVVNKNQRSGSSNLTPTLGARPFEGNSSFQQQRSFR</sequence>